<proteinExistence type="predicted"/>
<dbReference type="Proteomes" id="UP000176629">
    <property type="component" value="Unassembled WGS sequence"/>
</dbReference>
<accession>A0A1F6XKK4</accession>
<gene>
    <name evidence="1" type="ORF">A3A03_00140</name>
</gene>
<organism evidence="1 2">
    <name type="scientific">Candidatus Nomurabacteria bacterium RIFCSPLOWO2_01_FULL_40_18</name>
    <dbReference type="NCBI Taxonomy" id="1801773"/>
    <lineage>
        <taxon>Bacteria</taxon>
        <taxon>Candidatus Nomuraibacteriota</taxon>
    </lineage>
</organism>
<reference evidence="1 2" key="1">
    <citation type="journal article" date="2016" name="Nat. Commun.">
        <title>Thousands of microbial genomes shed light on interconnected biogeochemical processes in an aquifer system.</title>
        <authorList>
            <person name="Anantharaman K."/>
            <person name="Brown C.T."/>
            <person name="Hug L.A."/>
            <person name="Sharon I."/>
            <person name="Castelle C.J."/>
            <person name="Probst A.J."/>
            <person name="Thomas B.C."/>
            <person name="Singh A."/>
            <person name="Wilkins M.J."/>
            <person name="Karaoz U."/>
            <person name="Brodie E.L."/>
            <person name="Williams K.H."/>
            <person name="Hubbard S.S."/>
            <person name="Banfield J.F."/>
        </authorList>
    </citation>
    <scope>NUCLEOTIDE SEQUENCE [LARGE SCALE GENOMIC DNA]</scope>
</reference>
<dbReference type="STRING" id="1801773.A3A03_00140"/>
<evidence type="ECO:0000313" key="1">
    <source>
        <dbReference type="EMBL" id="OGI94687.1"/>
    </source>
</evidence>
<protein>
    <recommendedName>
        <fullName evidence="3">Zinc-binding domain-containing protein</fullName>
    </recommendedName>
</protein>
<dbReference type="AlphaFoldDB" id="A0A1F6XKK4"/>
<evidence type="ECO:0000313" key="2">
    <source>
        <dbReference type="Proteomes" id="UP000176629"/>
    </source>
</evidence>
<evidence type="ECO:0008006" key="3">
    <source>
        <dbReference type="Google" id="ProtNLM"/>
    </source>
</evidence>
<name>A0A1F6XKK4_9BACT</name>
<dbReference type="EMBL" id="MFUX01000013">
    <property type="protein sequence ID" value="OGI94687.1"/>
    <property type="molecule type" value="Genomic_DNA"/>
</dbReference>
<sequence>MESKTQKFDAVLDKILTDLVPHKRICLQQGILQYCEGEFKITDLDIEFFKLLRVPAPKLCPTCRRIRRFSFVNTATLYKHPNNTPGKSGNIISFVPLVSPLIIYDVESYQTIFEPYTYATMYDKARPFFDQFYDLRLRVPQPAITRDPSNINSEYSLNGKNLKNGYCVSGGLNSEDVWYSQIVSDSREIMDCYLVRKSEQSYESVQSINLYTSSFIFFSKNCINSQFLYDCRNCQDCFGCVNLRNKRYCWFNKQLSKEEFETSLKNANMESRESRELLIEKFWAFVKTQPLNASRCEHSHDVEGVNIADSKDCHYMLNSEKSEHERYVDSVVKHKDSMDVYISGGSEKLYETASVGSQCANVKFSLASKFITDSEFVINCRNCTNCFACIGLENKSYCIFNRQYDKKDYFKELDRIKVSLLNNDEYGEFLPYRFSTFAYNGSSADLAFPLDKISTKKLDALWQPDTEIDLGGLEVISGDALYDTIAGVNDSILNMAIICTETGRPFRIVPTELAFYRKHDIPLPTVHPYRRIRNRFKFVGDRKIYKTTCNFCKKNINSMYNPEENWTLYCSECYQRDFI</sequence>
<comment type="caution">
    <text evidence="1">The sequence shown here is derived from an EMBL/GenBank/DDBJ whole genome shotgun (WGS) entry which is preliminary data.</text>
</comment>